<dbReference type="HAMAP" id="MF_00659">
    <property type="entry name" value="UPF0250"/>
    <property type="match status" value="1"/>
</dbReference>
<dbReference type="SUPFAM" id="SSF117991">
    <property type="entry name" value="YbeD/HP0495-like"/>
    <property type="match status" value="1"/>
</dbReference>
<reference evidence="3 4" key="1">
    <citation type="submission" date="2019-02" db="EMBL/GenBank/DDBJ databases">
        <authorList>
            <person name="Manzano-Marin A."/>
            <person name="Manzano-Marin A."/>
        </authorList>
    </citation>
    <scope>NUCLEOTIDE SEQUENCE [LARGE SCALE GENOMIC DNA]</scope>
    <source>
        <strain evidence="3 4">ErCipseudotaxifoliae</strain>
    </source>
</reference>
<dbReference type="OrthoDB" id="9793424at2"/>
<dbReference type="Proteomes" id="UP000294462">
    <property type="component" value="Chromosome"/>
</dbReference>
<dbReference type="Pfam" id="PF04359">
    <property type="entry name" value="DUF493"/>
    <property type="match status" value="1"/>
</dbReference>
<gene>
    <name evidence="3" type="primary">ybeD</name>
    <name evidence="3" type="ORF">ERCIPSTX3056_352</name>
</gene>
<dbReference type="RefSeq" id="WP_072666249.1">
    <property type="nucleotide sequence ID" value="NZ_LR217725.1"/>
</dbReference>
<evidence type="ECO:0000256" key="2">
    <source>
        <dbReference type="HAMAP-Rule" id="MF_00659"/>
    </source>
</evidence>
<name>A0A451DJS8_9GAMM</name>
<dbReference type="GO" id="GO:0005829">
    <property type="term" value="C:cytosol"/>
    <property type="evidence" value="ECO:0007669"/>
    <property type="project" value="TreeGrafter"/>
</dbReference>
<dbReference type="NCBIfam" id="NF003447">
    <property type="entry name" value="PRK04998.1"/>
    <property type="match status" value="1"/>
</dbReference>
<dbReference type="InterPro" id="IPR007454">
    <property type="entry name" value="UPF0250_YbeD-like"/>
</dbReference>
<evidence type="ECO:0000313" key="4">
    <source>
        <dbReference type="Proteomes" id="UP000294462"/>
    </source>
</evidence>
<dbReference type="PANTHER" id="PTHR38036:SF1">
    <property type="entry name" value="UPF0250 PROTEIN YBED"/>
    <property type="match status" value="1"/>
</dbReference>
<keyword evidence="4" id="KW-1185">Reference proteome</keyword>
<dbReference type="AlphaFoldDB" id="A0A451DJS8"/>
<organism evidence="3 4">
    <name type="scientific">Candidatus Erwinia haradaeae</name>
    <dbReference type="NCBI Taxonomy" id="1922217"/>
    <lineage>
        <taxon>Bacteria</taxon>
        <taxon>Pseudomonadati</taxon>
        <taxon>Pseudomonadota</taxon>
        <taxon>Gammaproteobacteria</taxon>
        <taxon>Enterobacterales</taxon>
        <taxon>Erwiniaceae</taxon>
        <taxon>Erwinia</taxon>
    </lineage>
</organism>
<evidence type="ECO:0000256" key="1">
    <source>
        <dbReference type="ARBA" id="ARBA00008460"/>
    </source>
</evidence>
<sequence length="87" mass="9739">MKSNLKKFLKFPTLFTYKIIAISSPGLVEKIVKIVQLYIPGEYNPVLKTSGKGKYSSISITITATHIQQVEALYDILGSIDKVYMVL</sequence>
<dbReference type="EMBL" id="LR217725">
    <property type="protein sequence ID" value="VFP86936.1"/>
    <property type="molecule type" value="Genomic_DNA"/>
</dbReference>
<dbReference type="Gene3D" id="3.30.70.260">
    <property type="match status" value="1"/>
</dbReference>
<proteinExistence type="inferred from homology"/>
<accession>A0A451DJS8</accession>
<protein>
    <recommendedName>
        <fullName evidence="2">UPF0250 protein ERCIPSTX3056_352</fullName>
    </recommendedName>
</protein>
<evidence type="ECO:0000313" key="3">
    <source>
        <dbReference type="EMBL" id="VFP86936.1"/>
    </source>
</evidence>
<dbReference type="InterPro" id="IPR027471">
    <property type="entry name" value="YbeD-like_sf"/>
</dbReference>
<dbReference type="KEGG" id="ehd:ERCIPSTX3056_352"/>
<comment type="similarity">
    <text evidence="1 2">Belongs to the UPF0250 family.</text>
</comment>
<dbReference type="PANTHER" id="PTHR38036">
    <property type="entry name" value="UPF0250 PROTEIN YBED"/>
    <property type="match status" value="1"/>
</dbReference>